<evidence type="ECO:0000259" key="5">
    <source>
        <dbReference type="Pfam" id="PF04542"/>
    </source>
</evidence>
<dbReference type="Gene3D" id="1.10.10.10">
    <property type="entry name" value="Winged helix-like DNA-binding domain superfamily/Winged helix DNA-binding domain"/>
    <property type="match status" value="1"/>
</dbReference>
<evidence type="ECO:0000256" key="3">
    <source>
        <dbReference type="ARBA" id="ARBA00023082"/>
    </source>
</evidence>
<dbReference type="NCBIfam" id="TIGR02989">
    <property type="entry name" value="Sig-70_gvs1"/>
    <property type="match status" value="1"/>
</dbReference>
<comment type="similarity">
    <text evidence="1">Belongs to the sigma-70 factor family. ECF subfamily.</text>
</comment>
<gene>
    <name evidence="6" type="ORF">Pla175_24770</name>
</gene>
<sequence>MDREPEASSDRNTQFVKLLTSHQPRIYAYIAAALCGDSAAADVLQETNLSLWSQIERYDFTKPFLPWAFGFARQQVMAYRKTCSRSRLVFCDEAVDALADHCLDSSDAIDDRLAALERCVKRLGADEAQLVHERYTGKTPVLAIARRLDVPAHAISSRLHRIRKALARCVQSALATEG</sequence>
<protein>
    <submittedName>
        <fullName evidence="6">RNA polymerase sigma factor</fullName>
    </submittedName>
</protein>
<dbReference type="InterPro" id="IPR013324">
    <property type="entry name" value="RNA_pol_sigma_r3/r4-like"/>
</dbReference>
<dbReference type="GO" id="GO:0016987">
    <property type="term" value="F:sigma factor activity"/>
    <property type="evidence" value="ECO:0007669"/>
    <property type="project" value="UniProtKB-KW"/>
</dbReference>
<keyword evidence="4" id="KW-0804">Transcription</keyword>
<reference evidence="6 7" key="1">
    <citation type="submission" date="2019-02" db="EMBL/GenBank/DDBJ databases">
        <title>Deep-cultivation of Planctomycetes and their phenomic and genomic characterization uncovers novel biology.</title>
        <authorList>
            <person name="Wiegand S."/>
            <person name="Jogler M."/>
            <person name="Boedeker C."/>
            <person name="Pinto D."/>
            <person name="Vollmers J."/>
            <person name="Rivas-Marin E."/>
            <person name="Kohn T."/>
            <person name="Peeters S.H."/>
            <person name="Heuer A."/>
            <person name="Rast P."/>
            <person name="Oberbeckmann S."/>
            <person name="Bunk B."/>
            <person name="Jeske O."/>
            <person name="Meyerdierks A."/>
            <person name="Storesund J.E."/>
            <person name="Kallscheuer N."/>
            <person name="Luecker S."/>
            <person name="Lage O.M."/>
            <person name="Pohl T."/>
            <person name="Merkel B.J."/>
            <person name="Hornburger P."/>
            <person name="Mueller R.-W."/>
            <person name="Bruemmer F."/>
            <person name="Labrenz M."/>
            <person name="Spormann A.M."/>
            <person name="Op den Camp H."/>
            <person name="Overmann J."/>
            <person name="Amann R."/>
            <person name="Jetten M.S.M."/>
            <person name="Mascher T."/>
            <person name="Medema M.H."/>
            <person name="Devos D.P."/>
            <person name="Kaster A.-K."/>
            <person name="Ovreas L."/>
            <person name="Rohde M."/>
            <person name="Galperin M.Y."/>
            <person name="Jogler C."/>
        </authorList>
    </citation>
    <scope>NUCLEOTIDE SEQUENCE [LARGE SCALE GENOMIC DNA]</scope>
    <source>
        <strain evidence="6 7">Pla175</strain>
    </source>
</reference>
<evidence type="ECO:0000256" key="2">
    <source>
        <dbReference type="ARBA" id="ARBA00023015"/>
    </source>
</evidence>
<dbReference type="InterPro" id="IPR007627">
    <property type="entry name" value="RNA_pol_sigma70_r2"/>
</dbReference>
<evidence type="ECO:0000313" key="6">
    <source>
        <dbReference type="EMBL" id="QDU89091.1"/>
    </source>
</evidence>
<keyword evidence="3" id="KW-0731">Sigma factor</keyword>
<dbReference type="AlphaFoldDB" id="A0A518DC81"/>
<dbReference type="Gene3D" id="1.10.1740.10">
    <property type="match status" value="1"/>
</dbReference>
<dbReference type="InterPro" id="IPR014284">
    <property type="entry name" value="RNA_pol_sigma-70_dom"/>
</dbReference>
<keyword evidence="2" id="KW-0805">Transcription regulation</keyword>
<dbReference type="InterPro" id="IPR013325">
    <property type="entry name" value="RNA_pol_sigma_r2"/>
</dbReference>
<dbReference type="OrthoDB" id="6383365at2"/>
<proteinExistence type="inferred from homology"/>
<dbReference type="PANTHER" id="PTHR43133">
    <property type="entry name" value="RNA POLYMERASE ECF-TYPE SIGMA FACTO"/>
    <property type="match status" value="1"/>
</dbReference>
<feature type="domain" description="RNA polymerase sigma-70 region 2" evidence="5">
    <location>
        <begin position="18"/>
        <end position="79"/>
    </location>
</feature>
<dbReference type="NCBIfam" id="TIGR02937">
    <property type="entry name" value="sigma70-ECF"/>
    <property type="match status" value="1"/>
</dbReference>
<dbReference type="InterPro" id="IPR039425">
    <property type="entry name" value="RNA_pol_sigma-70-like"/>
</dbReference>
<evidence type="ECO:0000256" key="1">
    <source>
        <dbReference type="ARBA" id="ARBA00010641"/>
    </source>
</evidence>
<dbReference type="KEGG" id="pnd:Pla175_24770"/>
<dbReference type="SUPFAM" id="SSF88946">
    <property type="entry name" value="Sigma2 domain of RNA polymerase sigma factors"/>
    <property type="match status" value="1"/>
</dbReference>
<dbReference type="Pfam" id="PF04542">
    <property type="entry name" value="Sigma70_r2"/>
    <property type="match status" value="1"/>
</dbReference>
<dbReference type="RefSeq" id="WP_145284912.1">
    <property type="nucleotide sequence ID" value="NZ_CP036291.1"/>
</dbReference>
<dbReference type="Proteomes" id="UP000317429">
    <property type="component" value="Chromosome"/>
</dbReference>
<accession>A0A518DC81</accession>
<evidence type="ECO:0000256" key="4">
    <source>
        <dbReference type="ARBA" id="ARBA00023163"/>
    </source>
</evidence>
<name>A0A518DC81_9BACT</name>
<dbReference type="SUPFAM" id="SSF88659">
    <property type="entry name" value="Sigma3 and sigma4 domains of RNA polymerase sigma factors"/>
    <property type="match status" value="1"/>
</dbReference>
<dbReference type="PANTHER" id="PTHR43133:SF51">
    <property type="entry name" value="RNA POLYMERASE SIGMA FACTOR"/>
    <property type="match status" value="1"/>
</dbReference>
<dbReference type="InterPro" id="IPR036388">
    <property type="entry name" value="WH-like_DNA-bd_sf"/>
</dbReference>
<keyword evidence="7" id="KW-1185">Reference proteome</keyword>
<dbReference type="InterPro" id="IPR014331">
    <property type="entry name" value="RNA_pol_sigma70_ECF_RHOBA"/>
</dbReference>
<organism evidence="6 7">
    <name type="scientific">Pirellulimonas nuda</name>
    <dbReference type="NCBI Taxonomy" id="2528009"/>
    <lineage>
        <taxon>Bacteria</taxon>
        <taxon>Pseudomonadati</taxon>
        <taxon>Planctomycetota</taxon>
        <taxon>Planctomycetia</taxon>
        <taxon>Pirellulales</taxon>
        <taxon>Lacipirellulaceae</taxon>
        <taxon>Pirellulimonas</taxon>
    </lineage>
</organism>
<dbReference type="EMBL" id="CP036291">
    <property type="protein sequence ID" value="QDU89091.1"/>
    <property type="molecule type" value="Genomic_DNA"/>
</dbReference>
<evidence type="ECO:0000313" key="7">
    <source>
        <dbReference type="Proteomes" id="UP000317429"/>
    </source>
</evidence>
<dbReference type="GO" id="GO:0006352">
    <property type="term" value="P:DNA-templated transcription initiation"/>
    <property type="evidence" value="ECO:0007669"/>
    <property type="project" value="InterPro"/>
</dbReference>